<reference evidence="2" key="4">
    <citation type="submission" date="2018-07" db="EMBL/GenBank/DDBJ databases">
        <title>WGS assembly of Glycine max.</title>
        <authorList>
            <person name="Schmutz J."/>
            <person name="Cannon S."/>
            <person name="Schlueter J."/>
            <person name="Ma J."/>
            <person name="Mitros T."/>
            <person name="Nelson W."/>
            <person name="Hyten D."/>
            <person name="Song Q."/>
            <person name="Thelen J."/>
            <person name="Cheng J."/>
            <person name="Xu D."/>
            <person name="Hellsten U."/>
            <person name="May G."/>
            <person name="Yu Y."/>
            <person name="Sakurai T."/>
            <person name="Umezawa T."/>
            <person name="Bhattacharyya M."/>
            <person name="Sandhu D."/>
            <person name="Valliyodan B."/>
            <person name="Lindquist E."/>
            <person name="Peto M."/>
            <person name="Grant D."/>
            <person name="Shu S."/>
            <person name="Goodstein D."/>
            <person name="Barry K."/>
            <person name="Futrell-Griggs M."/>
            <person name="Abernathy B."/>
            <person name="Du J."/>
            <person name="Tian Z."/>
            <person name="Zhu L."/>
            <person name="Gill N."/>
            <person name="Joshi T."/>
            <person name="Libault M."/>
            <person name="Sethuraman A."/>
            <person name="Zhang X."/>
            <person name="Shinozaki K."/>
            <person name="Nguyen H."/>
            <person name="Wing R."/>
            <person name="Cregan P."/>
            <person name="Specht J."/>
            <person name="Grimwood J."/>
            <person name="Rokhsar D."/>
            <person name="Stacey G."/>
            <person name="Shoemaker R."/>
            <person name="Jackson S."/>
        </authorList>
    </citation>
    <scope>NUCLEOTIDE SEQUENCE</scope>
    <source>
        <tissue evidence="2">Callus</tissue>
    </source>
</reference>
<reference evidence="2 3" key="2">
    <citation type="journal article" date="2010" name="Nature">
        <title>Genome sequence of the palaeopolyploid soybean.</title>
        <authorList>
            <person name="Schmutz J."/>
            <person name="Cannon S.B."/>
            <person name="Schlueter J."/>
            <person name="Ma J."/>
            <person name="Mitros T."/>
            <person name="Nelson W."/>
            <person name="Hyten D.L."/>
            <person name="Song Q."/>
            <person name="Thelen J.J."/>
            <person name="Cheng J."/>
            <person name="Xu D."/>
            <person name="Hellsten U."/>
            <person name="May G.D."/>
            <person name="Yu Y."/>
            <person name="Sakurai T."/>
            <person name="Umezawa T."/>
            <person name="Bhattacharyya M.K."/>
            <person name="Sandhu D."/>
            <person name="Valliyodan B."/>
            <person name="Lindquist E."/>
            <person name="Peto M."/>
            <person name="Grant D."/>
            <person name="Shu S."/>
            <person name="Goodstein D."/>
            <person name="Barry K."/>
            <person name="Futrell-Griggs M."/>
            <person name="Abernathy B."/>
            <person name="Du J."/>
            <person name="Tian Z."/>
            <person name="Zhu L."/>
            <person name="Gill N."/>
            <person name="Joshi T."/>
            <person name="Libault M."/>
            <person name="Sethuraman A."/>
            <person name="Zhang X.-C."/>
            <person name="Shinozaki K."/>
            <person name="Nguyen H.T."/>
            <person name="Wing R.A."/>
            <person name="Cregan P."/>
            <person name="Specht J."/>
            <person name="Grimwood J."/>
            <person name="Rokhsar D."/>
            <person name="Stacey G."/>
            <person name="Shoemaker R.C."/>
            <person name="Jackson S.A."/>
        </authorList>
    </citation>
    <scope>NUCLEOTIDE SEQUENCE [LARGE SCALE GENOMIC DNA]</scope>
    <source>
        <strain evidence="3">cv. Williams 82</strain>
        <tissue evidence="2">Callus</tissue>
    </source>
</reference>
<dbReference type="Gramene" id="KRH68347">
    <property type="protein sequence ID" value="KRH68347"/>
    <property type="gene ID" value="GLYMA_03G224900"/>
</dbReference>
<dbReference type="HOGENOM" id="CLU_3072549_0_0_1"/>
<evidence type="ECO:0000313" key="3">
    <source>
        <dbReference type="EnsemblPlants" id="KRH68347"/>
    </source>
</evidence>
<dbReference type="EMBL" id="CM000836">
    <property type="protein sequence ID" value="KRH68347.1"/>
    <property type="molecule type" value="Genomic_DNA"/>
</dbReference>
<organism evidence="1">
    <name type="scientific">Glycine max</name>
    <name type="common">Soybean</name>
    <name type="synonym">Glycine hispida</name>
    <dbReference type="NCBI Taxonomy" id="3847"/>
    <lineage>
        <taxon>Eukaryota</taxon>
        <taxon>Viridiplantae</taxon>
        <taxon>Streptophyta</taxon>
        <taxon>Embryophyta</taxon>
        <taxon>Tracheophyta</taxon>
        <taxon>Spermatophyta</taxon>
        <taxon>Magnoliopsida</taxon>
        <taxon>eudicotyledons</taxon>
        <taxon>Gunneridae</taxon>
        <taxon>Pentapetalae</taxon>
        <taxon>rosids</taxon>
        <taxon>fabids</taxon>
        <taxon>Fabales</taxon>
        <taxon>Fabaceae</taxon>
        <taxon>Papilionoideae</taxon>
        <taxon>50 kb inversion clade</taxon>
        <taxon>NPAAA clade</taxon>
        <taxon>indigoferoid/millettioid clade</taxon>
        <taxon>Phaseoleae</taxon>
        <taxon>Glycine</taxon>
        <taxon>Glycine subgen. Soja</taxon>
    </lineage>
</organism>
<name>C6T384_SOYBN</name>
<evidence type="ECO:0000313" key="1">
    <source>
        <dbReference type="EMBL" id="ACU16122.1"/>
    </source>
</evidence>
<reference evidence="1" key="1">
    <citation type="submission" date="2009-08" db="EMBL/GenBank/DDBJ databases">
        <authorList>
            <person name="Cheung F."/>
            <person name="Xiao Y."/>
            <person name="Chan A."/>
            <person name="Moskal W."/>
            <person name="Town C.D."/>
        </authorList>
    </citation>
    <scope>NUCLEOTIDE SEQUENCE</scope>
</reference>
<dbReference type="InParanoid" id="C6T384"/>
<keyword evidence="4" id="KW-1185">Reference proteome</keyword>
<sequence length="53" mass="6293">MCFVEDFRWMLLNLVYVRSNVWFLVEMGESWWVTTVFVTMVGGDDGAYVVEKH</sequence>
<protein>
    <submittedName>
        <fullName evidence="1 3">Uncharacterized protein</fullName>
    </submittedName>
</protein>
<evidence type="ECO:0000313" key="2">
    <source>
        <dbReference type="EMBL" id="KRH68347.1"/>
    </source>
</evidence>
<accession>C6T384</accession>
<dbReference type="EnsemblPlants" id="KRH68347">
    <property type="protein sequence ID" value="KRH68347"/>
    <property type="gene ID" value="GLYMA_03G224900"/>
</dbReference>
<dbReference type="Proteomes" id="UP000008827">
    <property type="component" value="Chromosome 3"/>
</dbReference>
<reference evidence="3" key="3">
    <citation type="submission" date="2018-02" db="UniProtKB">
        <authorList>
            <consortium name="EnsemblPlants"/>
        </authorList>
    </citation>
    <scope>IDENTIFICATION</scope>
    <source>
        <strain evidence="3">Williams 82</strain>
    </source>
</reference>
<dbReference type="PaxDb" id="3847-GLYMA03G38380.1"/>
<gene>
    <name evidence="2" type="ORF">GLYMA_03G224900</name>
</gene>
<evidence type="ECO:0000313" key="4">
    <source>
        <dbReference type="Proteomes" id="UP000008827"/>
    </source>
</evidence>
<proteinExistence type="evidence at transcript level"/>
<dbReference type="EMBL" id="BT091894">
    <property type="protein sequence ID" value="ACU16122.1"/>
    <property type="molecule type" value="mRNA"/>
</dbReference>
<dbReference type="AlphaFoldDB" id="C6T384"/>